<evidence type="ECO:0000256" key="1">
    <source>
        <dbReference type="SAM" id="Phobius"/>
    </source>
</evidence>
<gene>
    <name evidence="2" type="ORF">EDS130_LOCUS32972</name>
</gene>
<dbReference type="OrthoDB" id="9991620at2759"/>
<name>A0A815GVD9_ADIRI</name>
<proteinExistence type="predicted"/>
<evidence type="ECO:0000313" key="3">
    <source>
        <dbReference type="Proteomes" id="UP000663852"/>
    </source>
</evidence>
<reference evidence="2" key="1">
    <citation type="submission" date="2021-02" db="EMBL/GenBank/DDBJ databases">
        <authorList>
            <person name="Nowell W R."/>
        </authorList>
    </citation>
    <scope>NUCLEOTIDE SEQUENCE</scope>
</reference>
<dbReference type="EMBL" id="CAJNOJ010000258">
    <property type="protein sequence ID" value="CAF1345384.1"/>
    <property type="molecule type" value="Genomic_DNA"/>
</dbReference>
<sequence length="111" mass="12390">MNIVTISIIVSCLIIFMISAILGIGIYILRRQRWKKHYHSPMSSICAKQHPMSLPAISDYDNVTYSAFHANVQLSSSDDNDSSPMTTSDECSYEPKIVYLGGEQQLTAIFA</sequence>
<organism evidence="2 3">
    <name type="scientific">Adineta ricciae</name>
    <name type="common">Rotifer</name>
    <dbReference type="NCBI Taxonomy" id="249248"/>
    <lineage>
        <taxon>Eukaryota</taxon>
        <taxon>Metazoa</taxon>
        <taxon>Spiralia</taxon>
        <taxon>Gnathifera</taxon>
        <taxon>Rotifera</taxon>
        <taxon>Eurotatoria</taxon>
        <taxon>Bdelloidea</taxon>
        <taxon>Adinetida</taxon>
        <taxon>Adinetidae</taxon>
        <taxon>Adineta</taxon>
    </lineage>
</organism>
<dbReference type="AlphaFoldDB" id="A0A815GVD9"/>
<keyword evidence="1" id="KW-0812">Transmembrane</keyword>
<keyword evidence="1" id="KW-1133">Transmembrane helix</keyword>
<protein>
    <submittedName>
        <fullName evidence="2">Uncharacterized protein</fullName>
    </submittedName>
</protein>
<evidence type="ECO:0000313" key="2">
    <source>
        <dbReference type="EMBL" id="CAF1345384.1"/>
    </source>
</evidence>
<accession>A0A815GVD9</accession>
<feature type="transmembrane region" description="Helical" evidence="1">
    <location>
        <begin position="6"/>
        <end position="29"/>
    </location>
</feature>
<comment type="caution">
    <text evidence="2">The sequence shown here is derived from an EMBL/GenBank/DDBJ whole genome shotgun (WGS) entry which is preliminary data.</text>
</comment>
<dbReference type="Proteomes" id="UP000663852">
    <property type="component" value="Unassembled WGS sequence"/>
</dbReference>
<keyword evidence="1" id="KW-0472">Membrane</keyword>